<proteinExistence type="predicted"/>
<keyword evidence="1" id="KW-0472">Membrane</keyword>
<gene>
    <name evidence="2" type="ORF">SIID45300_02064</name>
</gene>
<keyword evidence="1" id="KW-1133">Transmembrane helix</keyword>
<organism evidence="2 3">
    <name type="scientific">Candidatus Magnetaquiglobus chichijimensis</name>
    <dbReference type="NCBI Taxonomy" id="3141448"/>
    <lineage>
        <taxon>Bacteria</taxon>
        <taxon>Pseudomonadati</taxon>
        <taxon>Pseudomonadota</taxon>
        <taxon>Magnetococcia</taxon>
        <taxon>Magnetococcales</taxon>
        <taxon>Candidatus Magnetaquicoccaceae</taxon>
        <taxon>Candidatus Magnetaquiglobus</taxon>
    </lineage>
</organism>
<accession>A0ABQ0CA14</accession>
<comment type="caution">
    <text evidence="2">The sequence shown here is derived from an EMBL/GenBank/DDBJ whole genome shotgun (WGS) entry which is preliminary data.</text>
</comment>
<dbReference type="Proteomes" id="UP001628193">
    <property type="component" value="Unassembled WGS sequence"/>
</dbReference>
<reference evidence="2 3" key="1">
    <citation type="submission" date="2024-09" db="EMBL/GenBank/DDBJ databases">
        <title>Draft genome sequence of Candidatus Magnetaquicoccaceae bacterium FCR-1.</title>
        <authorList>
            <person name="Shimoshige H."/>
            <person name="Shimamura S."/>
            <person name="Taoka A."/>
            <person name="Kobayashi H."/>
            <person name="Maekawa T."/>
        </authorList>
    </citation>
    <scope>NUCLEOTIDE SEQUENCE [LARGE SCALE GENOMIC DNA]</scope>
    <source>
        <strain evidence="2 3">FCR-1</strain>
    </source>
</reference>
<evidence type="ECO:0000256" key="1">
    <source>
        <dbReference type="SAM" id="Phobius"/>
    </source>
</evidence>
<sequence>MSSEQNVAEGSNVTVKILNALYVGGAYGLILMTVVQVLILVSWIRHG</sequence>
<feature type="transmembrane region" description="Helical" evidence="1">
    <location>
        <begin position="20"/>
        <end position="44"/>
    </location>
</feature>
<evidence type="ECO:0000313" key="2">
    <source>
        <dbReference type="EMBL" id="GAB0057732.1"/>
    </source>
</evidence>
<dbReference type="RefSeq" id="WP_420905425.1">
    <property type="nucleotide sequence ID" value="NZ_BAAFGK010000004.1"/>
</dbReference>
<name>A0ABQ0CA14_9PROT</name>
<dbReference type="EMBL" id="BAAFGK010000004">
    <property type="protein sequence ID" value="GAB0057732.1"/>
    <property type="molecule type" value="Genomic_DNA"/>
</dbReference>
<keyword evidence="1" id="KW-0812">Transmembrane</keyword>
<protein>
    <submittedName>
        <fullName evidence="2">Uncharacterized protein</fullName>
    </submittedName>
</protein>
<evidence type="ECO:0000313" key="3">
    <source>
        <dbReference type="Proteomes" id="UP001628193"/>
    </source>
</evidence>
<keyword evidence="3" id="KW-1185">Reference proteome</keyword>